<evidence type="ECO:0000313" key="2">
    <source>
        <dbReference type="Proteomes" id="UP001465668"/>
    </source>
</evidence>
<name>A0ABR2Y745_9PEZI</name>
<evidence type="ECO:0000313" key="1">
    <source>
        <dbReference type="EMBL" id="KAK9782550.1"/>
    </source>
</evidence>
<organism evidence="1 2">
    <name type="scientific">Seiridium cardinale</name>
    <dbReference type="NCBI Taxonomy" id="138064"/>
    <lineage>
        <taxon>Eukaryota</taxon>
        <taxon>Fungi</taxon>
        <taxon>Dikarya</taxon>
        <taxon>Ascomycota</taxon>
        <taxon>Pezizomycotina</taxon>
        <taxon>Sordariomycetes</taxon>
        <taxon>Xylariomycetidae</taxon>
        <taxon>Amphisphaeriales</taxon>
        <taxon>Sporocadaceae</taxon>
        <taxon>Seiridium</taxon>
    </lineage>
</organism>
<dbReference type="Proteomes" id="UP001465668">
    <property type="component" value="Unassembled WGS sequence"/>
</dbReference>
<reference evidence="1 2" key="1">
    <citation type="submission" date="2024-02" db="EMBL/GenBank/DDBJ databases">
        <title>First draft genome assembly of two strains of Seiridium cardinale.</title>
        <authorList>
            <person name="Emiliani G."/>
            <person name="Scali E."/>
        </authorList>
    </citation>
    <scope>NUCLEOTIDE SEQUENCE [LARGE SCALE GENOMIC DNA]</scope>
    <source>
        <strain evidence="1 2">BM-138-000479</strain>
    </source>
</reference>
<keyword evidence="2" id="KW-1185">Reference proteome</keyword>
<gene>
    <name evidence="1" type="ORF">SCAR479_00893</name>
</gene>
<sequence>MRMVRYLYPDPSFVVANRGFFFILTLQDLGYEDRVPYIGRTGGRGVTLIFRALVERSLWGEHGPPKPMAEDLSHHYA</sequence>
<proteinExistence type="predicted"/>
<accession>A0ABR2Y745</accession>
<protein>
    <submittedName>
        <fullName evidence="1">Uncharacterized protein</fullName>
    </submittedName>
</protein>
<dbReference type="EMBL" id="JARVKM010000002">
    <property type="protein sequence ID" value="KAK9782550.1"/>
    <property type="molecule type" value="Genomic_DNA"/>
</dbReference>
<comment type="caution">
    <text evidence="1">The sequence shown here is derived from an EMBL/GenBank/DDBJ whole genome shotgun (WGS) entry which is preliminary data.</text>
</comment>